<dbReference type="InterPro" id="IPR045337">
    <property type="entry name" value="MmgE_PrpD_C"/>
</dbReference>
<feature type="domain" description="MmgE/PrpD N-terminal" evidence="2">
    <location>
        <begin position="16"/>
        <end position="242"/>
    </location>
</feature>
<dbReference type="PANTHER" id="PTHR16943">
    <property type="entry name" value="2-METHYLCITRATE DEHYDRATASE-RELATED"/>
    <property type="match status" value="1"/>
</dbReference>
<sequence length="449" mass="46770">MTGLTQAIGAYAASAPQAPPDDLLPLLRGAFIDTLGTMVAGREEPAVTLLRAQLAERGSTAAEASVLLGAERAHAADAALVNGTAAHALDYDDVALGGHPSTVLVPAILAEAERIGASGARAMAAYLVGYEVWAELIAREPDPLHEKGWHPTAVFGTVGAAAALAALHGLDASRAAQAVALAGSLAGGLVANFGSMTKPLHAGRAAASAVEAVRLAARGFTASSDAMEHHAGFLAALSPKGRVDRDAPARLGEALRIRETGLNVKRYPMCYATHRTIDGVLELVARHDLRAADVAAVEAHIGVTQASMLRNHAPRTGLEAKFSLEFAVASAVMARRVGLAELTDGFVTQPEVRALFPKLRITTRDTRCPLEPAFAETDRVLLHTTRGDVLDSGEIRFPRGAAQNPLEETELHAKFADCTRGWNGGGALLDQLARLETLPAIATLGGGRV</sequence>
<dbReference type="Gene3D" id="1.10.4100.10">
    <property type="entry name" value="2-methylcitrate dehydratase PrpD"/>
    <property type="match status" value="1"/>
</dbReference>
<comment type="caution">
    <text evidence="4">The sequence shown here is derived from an EMBL/GenBank/DDBJ whole genome shotgun (WGS) entry which is preliminary data.</text>
</comment>
<dbReference type="AlphaFoldDB" id="A0A840AJG8"/>
<dbReference type="SUPFAM" id="SSF103378">
    <property type="entry name" value="2-methylcitrate dehydratase PrpD"/>
    <property type="match status" value="1"/>
</dbReference>
<proteinExistence type="inferred from homology"/>
<feature type="domain" description="MmgE/PrpD C-terminal" evidence="3">
    <location>
        <begin position="267"/>
        <end position="421"/>
    </location>
</feature>
<gene>
    <name evidence="4" type="ORF">GGQ83_003655</name>
</gene>
<dbReference type="PANTHER" id="PTHR16943:SF8">
    <property type="entry name" value="2-METHYLCITRATE DEHYDRATASE"/>
    <property type="match status" value="1"/>
</dbReference>
<evidence type="ECO:0000256" key="1">
    <source>
        <dbReference type="ARBA" id="ARBA00006174"/>
    </source>
</evidence>
<name>A0A840AJG8_9PROT</name>
<dbReference type="Gene3D" id="3.30.1330.120">
    <property type="entry name" value="2-methylcitrate dehydratase PrpD"/>
    <property type="match status" value="1"/>
</dbReference>
<comment type="similarity">
    <text evidence="1">Belongs to the PrpD family.</text>
</comment>
<evidence type="ECO:0000259" key="3">
    <source>
        <dbReference type="Pfam" id="PF19305"/>
    </source>
</evidence>
<keyword evidence="5" id="KW-1185">Reference proteome</keyword>
<dbReference type="InterPro" id="IPR042188">
    <property type="entry name" value="MmgE/PrpD_sf_2"/>
</dbReference>
<dbReference type="InterPro" id="IPR045336">
    <property type="entry name" value="MmgE_PrpD_N"/>
</dbReference>
<dbReference type="EMBL" id="JACIDJ010000008">
    <property type="protein sequence ID" value="MBB3900185.1"/>
    <property type="molecule type" value="Genomic_DNA"/>
</dbReference>
<evidence type="ECO:0000313" key="4">
    <source>
        <dbReference type="EMBL" id="MBB3900185.1"/>
    </source>
</evidence>
<dbReference type="GO" id="GO:0016829">
    <property type="term" value="F:lyase activity"/>
    <property type="evidence" value="ECO:0007669"/>
    <property type="project" value="InterPro"/>
</dbReference>
<protein>
    <submittedName>
        <fullName evidence="4">2-methylcitrate dehydratase PrpD</fullName>
    </submittedName>
</protein>
<dbReference type="Pfam" id="PF03972">
    <property type="entry name" value="MmgE_PrpD_N"/>
    <property type="match status" value="1"/>
</dbReference>
<dbReference type="Proteomes" id="UP000553193">
    <property type="component" value="Unassembled WGS sequence"/>
</dbReference>
<dbReference type="InterPro" id="IPR042183">
    <property type="entry name" value="MmgE/PrpD_sf_1"/>
</dbReference>
<accession>A0A840AJG8</accession>
<dbReference type="Pfam" id="PF19305">
    <property type="entry name" value="MmgE_PrpD_C"/>
    <property type="match status" value="1"/>
</dbReference>
<evidence type="ECO:0000313" key="5">
    <source>
        <dbReference type="Proteomes" id="UP000553193"/>
    </source>
</evidence>
<evidence type="ECO:0000259" key="2">
    <source>
        <dbReference type="Pfam" id="PF03972"/>
    </source>
</evidence>
<organism evidence="4 5">
    <name type="scientific">Roseococcus suduntuyensis</name>
    <dbReference type="NCBI Taxonomy" id="455361"/>
    <lineage>
        <taxon>Bacteria</taxon>
        <taxon>Pseudomonadati</taxon>
        <taxon>Pseudomonadota</taxon>
        <taxon>Alphaproteobacteria</taxon>
        <taxon>Acetobacterales</taxon>
        <taxon>Roseomonadaceae</taxon>
        <taxon>Roseococcus</taxon>
    </lineage>
</organism>
<dbReference type="RefSeq" id="WP_184386415.1">
    <property type="nucleotide sequence ID" value="NZ_JACIDJ010000008.1"/>
</dbReference>
<reference evidence="4 5" key="1">
    <citation type="submission" date="2020-08" db="EMBL/GenBank/DDBJ databases">
        <title>Genomic Encyclopedia of Type Strains, Phase IV (KMG-IV): sequencing the most valuable type-strain genomes for metagenomic binning, comparative biology and taxonomic classification.</title>
        <authorList>
            <person name="Goeker M."/>
        </authorList>
    </citation>
    <scope>NUCLEOTIDE SEQUENCE [LARGE SCALE GENOMIC DNA]</scope>
    <source>
        <strain evidence="4 5">DSM 19979</strain>
    </source>
</reference>
<dbReference type="InterPro" id="IPR036148">
    <property type="entry name" value="MmgE/PrpD_sf"/>
</dbReference>
<dbReference type="InterPro" id="IPR005656">
    <property type="entry name" value="MmgE_PrpD"/>
</dbReference>